<dbReference type="SMART" id="SM00382">
    <property type="entry name" value="AAA"/>
    <property type="match status" value="1"/>
</dbReference>
<dbReference type="EMBL" id="JH659483">
    <property type="protein sequence ID" value="EXK24499.1"/>
    <property type="molecule type" value="Genomic_DNA"/>
</dbReference>
<organism evidence="3">
    <name type="scientific">Fusarium oxysporum f. sp. melonis 26406</name>
    <dbReference type="NCBI Taxonomy" id="1089452"/>
    <lineage>
        <taxon>Eukaryota</taxon>
        <taxon>Fungi</taxon>
        <taxon>Dikarya</taxon>
        <taxon>Ascomycota</taxon>
        <taxon>Pezizomycotina</taxon>
        <taxon>Sordariomycetes</taxon>
        <taxon>Hypocreomycetidae</taxon>
        <taxon>Hypocreales</taxon>
        <taxon>Nectriaceae</taxon>
        <taxon>Fusarium</taxon>
        <taxon>Fusarium oxysporum species complex</taxon>
    </lineage>
</organism>
<dbReference type="GO" id="GO:0005524">
    <property type="term" value="F:ATP binding"/>
    <property type="evidence" value="ECO:0007669"/>
    <property type="project" value="InterPro"/>
</dbReference>
<reference evidence="3" key="2">
    <citation type="submission" date="2012-05" db="EMBL/GenBank/DDBJ databases">
        <title>Annotation of the Genome Sequence of Fusarium oxysporum f. sp. melonis 26406.</title>
        <authorList>
            <consortium name="The Broad Institute Genomics Platform"/>
            <person name="Ma L.-J."/>
            <person name="Corby-Kistler H."/>
            <person name="Broz K."/>
            <person name="Gale L.R."/>
            <person name="Jonkers W."/>
            <person name="O'Donnell K."/>
            <person name="Ploetz R."/>
            <person name="Steinberg C."/>
            <person name="Schwartz D.C."/>
            <person name="VanEtten H."/>
            <person name="Zhou S."/>
            <person name="Young S.K."/>
            <person name="Zeng Q."/>
            <person name="Gargeya S."/>
            <person name="Fitzgerald M."/>
            <person name="Abouelleil A."/>
            <person name="Alvarado L."/>
            <person name="Chapman S.B."/>
            <person name="Gainer-Dewar J."/>
            <person name="Goldberg J."/>
            <person name="Griggs A."/>
            <person name="Gujja S."/>
            <person name="Hansen M."/>
            <person name="Howarth C."/>
            <person name="Imamovic A."/>
            <person name="Ireland A."/>
            <person name="Larimer J."/>
            <person name="McCowan C."/>
            <person name="Murphy C."/>
            <person name="Pearson M."/>
            <person name="Poon T.W."/>
            <person name="Priest M."/>
            <person name="Roberts A."/>
            <person name="Saif S."/>
            <person name="Shea T."/>
            <person name="Sykes S."/>
            <person name="Wortman J."/>
            <person name="Nusbaum C."/>
            <person name="Birren B."/>
        </authorList>
    </citation>
    <scope>NUCLEOTIDE SEQUENCE</scope>
    <source>
        <strain evidence="3">26406</strain>
    </source>
</reference>
<dbReference type="GO" id="GO:0016887">
    <property type="term" value="F:ATP hydrolysis activity"/>
    <property type="evidence" value="ECO:0007669"/>
    <property type="project" value="InterPro"/>
</dbReference>
<protein>
    <recommendedName>
        <fullName evidence="2">AAA+ ATPase domain-containing protein</fullName>
    </recommendedName>
</protein>
<dbReference type="OrthoDB" id="10042665at2759"/>
<dbReference type="InterPro" id="IPR003959">
    <property type="entry name" value="ATPase_AAA_core"/>
</dbReference>
<sequence length="699" mass="78513">MPILKMSHPPKPPPLPSLSKPEEQFQASTDLPPFVVKRGDRENRDLEFEFPKSNPKSGSVSLRVIINQYLGTPHASRAHAGKIFNILGRLRCLQYALRRYNYGLVERTPDFLKYWRRHTLHLLSGFGINSVHNHGAVHIAGLDDLIVQIEDIYQNDIREYETLIRQGMTNFQGLLELFRPDVPVKASSVAGGTPCVFRVTDAFFSERRNAFGSSSKDFHVTLETVVAVGDHFSVATFTEVFSGWVGTQPRALSDLTYQPVVDTEQDTLLARAEKAVRFGTGGAKYLAYAPSTFILHPARTRNKSTMSQSTHSSTSLSGGRIMVDMARSASLGHHPCQGVDGATLAIIQLSSRYRHWMSNSDRSGSVDDDSLYLWDDVPKELLITCWPALVGFSFSAKAWGHVLVDGLSEINFQNQAFDRLVLSHERKQLIRAVVRCGTSLDVQAQDLISTKQGGLIFLLHGPPGVGKTLTAEAVAELLHRPLYYVTMGELGVTPDDLETRLSDILAICAEWDALAVLDEADVFLETRRTSDLVRNAMVCVMLRMLEYHPGILFLTTNRVRSLDPAFESRITLSIRYETLGRDAREQIWKNQLNDHSRVDTQTINYGELANHRDAREQIWKNQLNDHSRVDTQTINYGELANQQLNGRQIKNVVRLALSLAMDQKIMVTQKVLLETIKVTALGLEDMKADNTWESFTHEM</sequence>
<dbReference type="InterPro" id="IPR027417">
    <property type="entry name" value="P-loop_NTPase"/>
</dbReference>
<dbReference type="AlphaFoldDB" id="W9YYA3"/>
<evidence type="ECO:0000256" key="1">
    <source>
        <dbReference type="SAM" id="MobiDB-lite"/>
    </source>
</evidence>
<dbReference type="SUPFAM" id="SSF52540">
    <property type="entry name" value="P-loop containing nucleoside triphosphate hydrolases"/>
    <property type="match status" value="1"/>
</dbReference>
<feature type="region of interest" description="Disordered" evidence="1">
    <location>
        <begin position="1"/>
        <end position="33"/>
    </location>
</feature>
<gene>
    <name evidence="3" type="ORF">FOMG_18775</name>
</gene>
<evidence type="ECO:0000259" key="2">
    <source>
        <dbReference type="SMART" id="SM00382"/>
    </source>
</evidence>
<evidence type="ECO:0000313" key="3">
    <source>
        <dbReference type="EMBL" id="EXK24499.1"/>
    </source>
</evidence>
<dbReference type="InterPro" id="IPR003593">
    <property type="entry name" value="AAA+_ATPase"/>
</dbReference>
<dbReference type="Proteomes" id="UP000030703">
    <property type="component" value="Unassembled WGS sequence"/>
</dbReference>
<dbReference type="PANTHER" id="PTHR46411">
    <property type="entry name" value="FAMILY ATPASE, PUTATIVE-RELATED"/>
    <property type="match status" value="1"/>
</dbReference>
<dbReference type="Gene3D" id="3.40.50.300">
    <property type="entry name" value="P-loop containing nucleotide triphosphate hydrolases"/>
    <property type="match status" value="1"/>
</dbReference>
<name>W9YYA3_FUSOX</name>
<dbReference type="VEuPathDB" id="FungiDB:FOMG_18775"/>
<accession>W9YYA3</accession>
<feature type="domain" description="AAA+ ATPase" evidence="2">
    <location>
        <begin position="453"/>
        <end position="580"/>
    </location>
</feature>
<proteinExistence type="predicted"/>
<dbReference type="HOGENOM" id="CLU_004471_6_3_1"/>
<dbReference type="PANTHER" id="PTHR46411:SF3">
    <property type="entry name" value="AAA+ ATPASE DOMAIN-CONTAINING PROTEIN"/>
    <property type="match status" value="1"/>
</dbReference>
<reference evidence="3" key="1">
    <citation type="submission" date="2012-04" db="EMBL/GenBank/DDBJ databases">
        <title>The Genome Sequence of Fusarium oxysporum melonis.</title>
        <authorList>
            <consortium name="The Broad Institute Genome Sequencing Platform"/>
            <person name="Ma L.-J."/>
            <person name="Gale L.R."/>
            <person name="Schwartz D.C."/>
            <person name="Zhou S."/>
            <person name="Corby-Kistler H."/>
            <person name="Young S.K."/>
            <person name="Zeng Q."/>
            <person name="Gargeya S."/>
            <person name="Fitzgerald M."/>
            <person name="Haas B."/>
            <person name="Abouelleil A."/>
            <person name="Alvarado L."/>
            <person name="Arachchi H.M."/>
            <person name="Berlin A."/>
            <person name="Brown A."/>
            <person name="Chapman S.B."/>
            <person name="Chen Z."/>
            <person name="Dunbar C."/>
            <person name="Freedman E."/>
            <person name="Gearin G."/>
            <person name="Goldberg J."/>
            <person name="Griggs A."/>
            <person name="Gujja S."/>
            <person name="Heiman D."/>
            <person name="Howarth C."/>
            <person name="Larson L."/>
            <person name="Lui A."/>
            <person name="MacDonald P.J.P."/>
            <person name="Montmayeur A."/>
            <person name="Murphy C."/>
            <person name="Neiman D."/>
            <person name="Pearson M."/>
            <person name="Priest M."/>
            <person name="Roberts A."/>
            <person name="Saif S."/>
            <person name="Shea T."/>
            <person name="Shenoy N."/>
            <person name="Sisk P."/>
            <person name="Stolte C."/>
            <person name="Sykes S."/>
            <person name="Wortman J."/>
            <person name="Nusbaum C."/>
            <person name="Birren B."/>
        </authorList>
    </citation>
    <scope>NUCLEOTIDE SEQUENCE</scope>
    <source>
        <strain evidence="3">26406</strain>
    </source>
</reference>
<dbReference type="Pfam" id="PF00004">
    <property type="entry name" value="AAA"/>
    <property type="match status" value="1"/>
</dbReference>